<dbReference type="SMART" id="SM00316">
    <property type="entry name" value="S1"/>
    <property type="match status" value="3"/>
</dbReference>
<comment type="similarity">
    <text evidence="1">Belongs to the bacterial ribosomal protein bS1 family.</text>
</comment>
<proteinExistence type="inferred from homology"/>
<dbReference type="InterPro" id="IPR012340">
    <property type="entry name" value="NA-bd_OB-fold"/>
</dbReference>
<feature type="domain" description="S1 motif" evidence="5">
    <location>
        <begin position="110"/>
        <end position="183"/>
    </location>
</feature>
<gene>
    <name evidence="6" type="ORF">ACIGW0_24760</name>
</gene>
<comment type="caution">
    <text evidence="6">The sequence shown here is derived from an EMBL/GenBank/DDBJ whole genome shotgun (WGS) entry which is preliminary data.</text>
</comment>
<dbReference type="PANTHER" id="PTHR10724:SF7">
    <property type="entry name" value="SMALL RIBOSOMAL SUBUNIT PROTEIN BS1C"/>
    <property type="match status" value="1"/>
</dbReference>
<name>A0ABW8CY76_STRBI</name>
<dbReference type="PANTHER" id="PTHR10724">
    <property type="entry name" value="30S RIBOSOMAL PROTEIN S1"/>
    <property type="match status" value="1"/>
</dbReference>
<feature type="domain" description="S1 motif" evidence="5">
    <location>
        <begin position="20"/>
        <end position="93"/>
    </location>
</feature>
<dbReference type="SUPFAM" id="SSF50249">
    <property type="entry name" value="Nucleic acid-binding proteins"/>
    <property type="match status" value="2"/>
</dbReference>
<reference evidence="6 7" key="1">
    <citation type="submission" date="2024-10" db="EMBL/GenBank/DDBJ databases">
        <title>The Natural Products Discovery Center: Release of the First 8490 Sequenced Strains for Exploring Actinobacteria Biosynthetic Diversity.</title>
        <authorList>
            <person name="Kalkreuter E."/>
            <person name="Kautsar S.A."/>
            <person name="Yang D."/>
            <person name="Bader C.D."/>
            <person name="Teijaro C.N."/>
            <person name="Fluegel L."/>
            <person name="Davis C.M."/>
            <person name="Simpson J.R."/>
            <person name="Lauterbach L."/>
            <person name="Steele A.D."/>
            <person name="Gui C."/>
            <person name="Meng S."/>
            <person name="Li G."/>
            <person name="Viehrig K."/>
            <person name="Ye F."/>
            <person name="Su P."/>
            <person name="Kiefer A.F."/>
            <person name="Nichols A."/>
            <person name="Cepeda A.J."/>
            <person name="Yan W."/>
            <person name="Fan B."/>
            <person name="Jiang Y."/>
            <person name="Adhikari A."/>
            <person name="Zheng C.-J."/>
            <person name="Schuster L."/>
            <person name="Cowan T.M."/>
            <person name="Smanski M.J."/>
            <person name="Chevrette M.G."/>
            <person name="De Carvalho L.P.S."/>
            <person name="Shen B."/>
        </authorList>
    </citation>
    <scope>NUCLEOTIDE SEQUENCE [LARGE SCALE GENOMIC DNA]</scope>
    <source>
        <strain evidence="6 7">NPDC053346</strain>
    </source>
</reference>
<keyword evidence="2" id="KW-0689">Ribosomal protein</keyword>
<dbReference type="RefSeq" id="WP_399618628.1">
    <property type="nucleotide sequence ID" value="NZ_JBITYT010000011.1"/>
</dbReference>
<evidence type="ECO:0000313" key="6">
    <source>
        <dbReference type="EMBL" id="MFI9122559.1"/>
    </source>
</evidence>
<evidence type="ECO:0000256" key="1">
    <source>
        <dbReference type="ARBA" id="ARBA00006767"/>
    </source>
</evidence>
<feature type="region of interest" description="Disordered" evidence="4">
    <location>
        <begin position="268"/>
        <end position="314"/>
    </location>
</feature>
<evidence type="ECO:0000256" key="3">
    <source>
        <dbReference type="ARBA" id="ARBA00023274"/>
    </source>
</evidence>
<sequence>MSEPSRDPRMQFLVDLLLPGTVRRARVTGFDGEDVLVRLLDAAGEEGETARIPRHEASTRSTAHPAELFEVGQEIEAEEIGRWHEDRLLLSARACENPALRSFLLALEPGDVVAGTVAGVRDFGVFVHLDGEPDGLCTGFIRVPDLTWDRVAHPSEVVETGRRITAEVIIAETRSGQVAISLKALREDPLVRFADQVGRTLTGPVVRVVPFGVFVRLAPEVVGFLHLPEPAAGGTAESPEQLVEGESITVEVTEVDLRRHRVRLSAARRAGAPWGLPDPDPPGRPQGAPAPGEGPERKGPAGKLRGPTGREARS</sequence>
<dbReference type="EMBL" id="JBITYT010000011">
    <property type="protein sequence ID" value="MFI9122559.1"/>
    <property type="molecule type" value="Genomic_DNA"/>
</dbReference>
<evidence type="ECO:0000313" key="7">
    <source>
        <dbReference type="Proteomes" id="UP001614391"/>
    </source>
</evidence>
<dbReference type="InterPro" id="IPR050437">
    <property type="entry name" value="Ribos_protein_bS1-like"/>
</dbReference>
<accession>A0ABW8CY76</accession>
<keyword evidence="3" id="KW-0687">Ribonucleoprotein</keyword>
<dbReference type="PROSITE" id="PS50126">
    <property type="entry name" value="S1"/>
    <property type="match status" value="3"/>
</dbReference>
<organism evidence="6 7">
    <name type="scientific">Streptomyces bikiniensis</name>
    <dbReference type="NCBI Taxonomy" id="1896"/>
    <lineage>
        <taxon>Bacteria</taxon>
        <taxon>Bacillati</taxon>
        <taxon>Actinomycetota</taxon>
        <taxon>Actinomycetes</taxon>
        <taxon>Kitasatosporales</taxon>
        <taxon>Streptomycetaceae</taxon>
        <taxon>Streptomyces</taxon>
    </lineage>
</organism>
<dbReference type="Gene3D" id="2.40.50.140">
    <property type="entry name" value="Nucleic acid-binding proteins"/>
    <property type="match status" value="2"/>
</dbReference>
<protein>
    <submittedName>
        <fullName evidence="6">S1 RNA-binding domain-containing protein</fullName>
    </submittedName>
</protein>
<keyword evidence="7" id="KW-1185">Reference proteome</keyword>
<evidence type="ECO:0000259" key="5">
    <source>
        <dbReference type="PROSITE" id="PS50126"/>
    </source>
</evidence>
<evidence type="ECO:0000256" key="2">
    <source>
        <dbReference type="ARBA" id="ARBA00022980"/>
    </source>
</evidence>
<dbReference type="Pfam" id="PF00575">
    <property type="entry name" value="S1"/>
    <property type="match status" value="2"/>
</dbReference>
<evidence type="ECO:0000256" key="4">
    <source>
        <dbReference type="SAM" id="MobiDB-lite"/>
    </source>
</evidence>
<dbReference type="CDD" id="cd00164">
    <property type="entry name" value="S1_like"/>
    <property type="match status" value="2"/>
</dbReference>
<dbReference type="InterPro" id="IPR003029">
    <property type="entry name" value="S1_domain"/>
</dbReference>
<dbReference type="Proteomes" id="UP001614391">
    <property type="component" value="Unassembled WGS sequence"/>
</dbReference>
<feature type="domain" description="S1 motif" evidence="5">
    <location>
        <begin position="198"/>
        <end position="267"/>
    </location>
</feature>